<dbReference type="Proteomes" id="UP000770015">
    <property type="component" value="Unassembled WGS sequence"/>
</dbReference>
<feature type="region of interest" description="Disordered" evidence="1">
    <location>
        <begin position="37"/>
        <end position="65"/>
    </location>
</feature>
<evidence type="ECO:0000313" key="3">
    <source>
        <dbReference type="Proteomes" id="UP000770015"/>
    </source>
</evidence>
<organism evidence="2 3">
    <name type="scientific">Plectosphaerella plurivora</name>
    <dbReference type="NCBI Taxonomy" id="936078"/>
    <lineage>
        <taxon>Eukaryota</taxon>
        <taxon>Fungi</taxon>
        <taxon>Dikarya</taxon>
        <taxon>Ascomycota</taxon>
        <taxon>Pezizomycotina</taxon>
        <taxon>Sordariomycetes</taxon>
        <taxon>Hypocreomycetidae</taxon>
        <taxon>Glomerellales</taxon>
        <taxon>Plectosphaerellaceae</taxon>
        <taxon>Plectosphaerella</taxon>
    </lineage>
</organism>
<reference evidence="2" key="1">
    <citation type="journal article" date="2021" name="Nat. Commun.">
        <title>Genetic determinants of endophytism in the Arabidopsis root mycobiome.</title>
        <authorList>
            <person name="Mesny F."/>
            <person name="Miyauchi S."/>
            <person name="Thiergart T."/>
            <person name="Pickel B."/>
            <person name="Atanasova L."/>
            <person name="Karlsson M."/>
            <person name="Huettel B."/>
            <person name="Barry K.W."/>
            <person name="Haridas S."/>
            <person name="Chen C."/>
            <person name="Bauer D."/>
            <person name="Andreopoulos W."/>
            <person name="Pangilinan J."/>
            <person name="LaButti K."/>
            <person name="Riley R."/>
            <person name="Lipzen A."/>
            <person name="Clum A."/>
            <person name="Drula E."/>
            <person name="Henrissat B."/>
            <person name="Kohler A."/>
            <person name="Grigoriev I.V."/>
            <person name="Martin F.M."/>
            <person name="Hacquard S."/>
        </authorList>
    </citation>
    <scope>NUCLEOTIDE SEQUENCE</scope>
    <source>
        <strain evidence="2">MPI-SDFR-AT-0117</strain>
    </source>
</reference>
<dbReference type="OrthoDB" id="5221152at2759"/>
<comment type="caution">
    <text evidence="2">The sequence shown here is derived from an EMBL/GenBank/DDBJ whole genome shotgun (WGS) entry which is preliminary data.</text>
</comment>
<keyword evidence="3" id="KW-1185">Reference proteome</keyword>
<proteinExistence type="predicted"/>
<gene>
    <name evidence="2" type="ORF">F5X68DRAFT_200761</name>
</gene>
<protein>
    <submittedName>
        <fullName evidence="2">Uncharacterized protein</fullName>
    </submittedName>
</protein>
<dbReference type="EMBL" id="JAGSXJ010000004">
    <property type="protein sequence ID" value="KAH6692367.1"/>
    <property type="molecule type" value="Genomic_DNA"/>
</dbReference>
<name>A0A9P8VG83_9PEZI</name>
<dbReference type="AlphaFoldDB" id="A0A9P8VG83"/>
<accession>A0A9P8VG83</accession>
<evidence type="ECO:0000313" key="2">
    <source>
        <dbReference type="EMBL" id="KAH6692367.1"/>
    </source>
</evidence>
<feature type="compositionally biased region" description="Low complexity" evidence="1">
    <location>
        <begin position="46"/>
        <end position="65"/>
    </location>
</feature>
<evidence type="ECO:0000256" key="1">
    <source>
        <dbReference type="SAM" id="MobiDB-lite"/>
    </source>
</evidence>
<sequence length="65" mass="7165">MPEMKPAHLTSAMEKGIPFTFKTGGVRYKCHLQDRSAYERTKATRTNSSDSINTNSSSASSTKSH</sequence>